<evidence type="ECO:0000313" key="3">
    <source>
        <dbReference type="Proteomes" id="UP001066276"/>
    </source>
</evidence>
<protein>
    <recommendedName>
        <fullName evidence="4">Transmembrane protein 217</fullName>
    </recommendedName>
</protein>
<dbReference type="AlphaFoldDB" id="A0AAV7PZ31"/>
<dbReference type="PANTHER" id="PTHR34928:SF3">
    <property type="entry name" value="TRANSMEMBRANE PROTEIN 217B-RELATED"/>
    <property type="match status" value="1"/>
</dbReference>
<organism evidence="2 3">
    <name type="scientific">Pleurodeles waltl</name>
    <name type="common">Iberian ribbed newt</name>
    <dbReference type="NCBI Taxonomy" id="8319"/>
    <lineage>
        <taxon>Eukaryota</taxon>
        <taxon>Metazoa</taxon>
        <taxon>Chordata</taxon>
        <taxon>Craniata</taxon>
        <taxon>Vertebrata</taxon>
        <taxon>Euteleostomi</taxon>
        <taxon>Amphibia</taxon>
        <taxon>Batrachia</taxon>
        <taxon>Caudata</taxon>
        <taxon>Salamandroidea</taxon>
        <taxon>Salamandridae</taxon>
        <taxon>Pleurodelinae</taxon>
        <taxon>Pleurodeles</taxon>
    </lineage>
</organism>
<dbReference type="Pfam" id="PF15049">
    <property type="entry name" value="DUF4534"/>
    <property type="match status" value="1"/>
</dbReference>
<evidence type="ECO:0000256" key="1">
    <source>
        <dbReference type="SAM" id="Phobius"/>
    </source>
</evidence>
<reference evidence="2" key="1">
    <citation type="journal article" date="2022" name="bioRxiv">
        <title>Sequencing and chromosome-scale assembly of the giantPleurodeles waltlgenome.</title>
        <authorList>
            <person name="Brown T."/>
            <person name="Elewa A."/>
            <person name="Iarovenko S."/>
            <person name="Subramanian E."/>
            <person name="Araus A.J."/>
            <person name="Petzold A."/>
            <person name="Susuki M."/>
            <person name="Suzuki K.-i.T."/>
            <person name="Hayashi T."/>
            <person name="Toyoda A."/>
            <person name="Oliveira C."/>
            <person name="Osipova E."/>
            <person name="Leigh N.D."/>
            <person name="Simon A."/>
            <person name="Yun M.H."/>
        </authorList>
    </citation>
    <scope>NUCLEOTIDE SEQUENCE</scope>
    <source>
        <strain evidence="2">20211129_DDA</strain>
        <tissue evidence="2">Liver</tissue>
    </source>
</reference>
<keyword evidence="1" id="KW-0472">Membrane</keyword>
<feature type="transmembrane region" description="Helical" evidence="1">
    <location>
        <begin position="77"/>
        <end position="97"/>
    </location>
</feature>
<feature type="transmembrane region" description="Helical" evidence="1">
    <location>
        <begin position="117"/>
        <end position="139"/>
    </location>
</feature>
<proteinExistence type="predicted"/>
<keyword evidence="1" id="KW-0812">Transmembrane</keyword>
<evidence type="ECO:0000313" key="2">
    <source>
        <dbReference type="EMBL" id="KAJ1131128.1"/>
    </source>
</evidence>
<keyword evidence="1" id="KW-1133">Transmembrane helix</keyword>
<gene>
    <name evidence="2" type="ORF">NDU88_009471</name>
</gene>
<evidence type="ECO:0008006" key="4">
    <source>
        <dbReference type="Google" id="ProtNLM"/>
    </source>
</evidence>
<feature type="transmembrane region" description="Helical" evidence="1">
    <location>
        <begin position="42"/>
        <end position="70"/>
    </location>
</feature>
<keyword evidence="3" id="KW-1185">Reference proteome</keyword>
<comment type="caution">
    <text evidence="2">The sequence shown here is derived from an EMBL/GenBank/DDBJ whole genome shotgun (WGS) entry which is preliminary data.</text>
</comment>
<dbReference type="InterPro" id="IPR027862">
    <property type="entry name" value="DUF4534"/>
</dbReference>
<sequence>MVAAVSMILVSVMHIVFEGGHLKELVRRANATYNPPGEALEIMMSYICYVTYGLLSVTIIVCFVLLVSAYLNIYKGLLVYISWMLFYEICRLILLVLSCIQMQRVEEPLNSLQWVGVGFRLPLQAFFMVYVVTFLLELTESRGRLLTRRRKAAKKRKTKSQRLPPSLKFAVKDEA</sequence>
<accession>A0AAV7PZ31</accession>
<dbReference type="EMBL" id="JANPWB010000011">
    <property type="protein sequence ID" value="KAJ1131128.1"/>
    <property type="molecule type" value="Genomic_DNA"/>
</dbReference>
<dbReference type="Proteomes" id="UP001066276">
    <property type="component" value="Chromosome 7"/>
</dbReference>
<name>A0AAV7PZ31_PLEWA</name>
<dbReference type="PANTHER" id="PTHR34928">
    <property type="entry name" value="TRANSMEMBRANE PROTEIN 217"/>
    <property type="match status" value="1"/>
</dbReference>